<dbReference type="Proteomes" id="UP001610432">
    <property type="component" value="Unassembled WGS sequence"/>
</dbReference>
<name>A0ABR4M7P4_9EURO</name>
<accession>A0ABR4M7P4</accession>
<dbReference type="GeneID" id="98146946"/>
<dbReference type="EMBL" id="JBFXLQ010000001">
    <property type="protein sequence ID" value="KAL2872628.1"/>
    <property type="molecule type" value="Genomic_DNA"/>
</dbReference>
<evidence type="ECO:0000313" key="1">
    <source>
        <dbReference type="EMBL" id="KAL2872628.1"/>
    </source>
</evidence>
<keyword evidence="2" id="KW-1185">Reference proteome</keyword>
<protein>
    <submittedName>
        <fullName evidence="1">Uncharacterized protein</fullName>
    </submittedName>
</protein>
<dbReference type="RefSeq" id="XP_070891606.1">
    <property type="nucleotide sequence ID" value="XM_071031874.1"/>
</dbReference>
<organism evidence="1 2">
    <name type="scientific">Aspergillus lucknowensis</name>
    <dbReference type="NCBI Taxonomy" id="176173"/>
    <lineage>
        <taxon>Eukaryota</taxon>
        <taxon>Fungi</taxon>
        <taxon>Dikarya</taxon>
        <taxon>Ascomycota</taxon>
        <taxon>Pezizomycotina</taxon>
        <taxon>Eurotiomycetes</taxon>
        <taxon>Eurotiomycetidae</taxon>
        <taxon>Eurotiales</taxon>
        <taxon>Aspergillaceae</taxon>
        <taxon>Aspergillus</taxon>
        <taxon>Aspergillus subgen. Nidulantes</taxon>
    </lineage>
</organism>
<reference evidence="1 2" key="1">
    <citation type="submission" date="2024-07" db="EMBL/GenBank/DDBJ databases">
        <title>Section-level genome sequencing and comparative genomics of Aspergillus sections Usti and Cavernicolus.</title>
        <authorList>
            <consortium name="Lawrence Berkeley National Laboratory"/>
            <person name="Nybo J.L."/>
            <person name="Vesth T.C."/>
            <person name="Theobald S."/>
            <person name="Frisvad J.C."/>
            <person name="Larsen T.O."/>
            <person name="Kjaerboelling I."/>
            <person name="Rothschild-Mancinelli K."/>
            <person name="Lyhne E.K."/>
            <person name="Kogle M.E."/>
            <person name="Barry K."/>
            <person name="Clum A."/>
            <person name="Na H."/>
            <person name="Ledsgaard L."/>
            <person name="Lin J."/>
            <person name="Lipzen A."/>
            <person name="Kuo A."/>
            <person name="Riley R."/>
            <person name="Mondo S."/>
            <person name="Labutti K."/>
            <person name="Haridas S."/>
            <person name="Pangalinan J."/>
            <person name="Salamov A.A."/>
            <person name="Simmons B.A."/>
            <person name="Magnuson J.K."/>
            <person name="Chen J."/>
            <person name="Drula E."/>
            <person name="Henrissat B."/>
            <person name="Wiebenga A."/>
            <person name="Lubbers R.J."/>
            <person name="Gomes A.C."/>
            <person name="Macurrencykelacurrency M.R."/>
            <person name="Stajich J."/>
            <person name="Grigoriev I.V."/>
            <person name="Mortensen U.H."/>
            <person name="De Vries R.P."/>
            <person name="Baker S.E."/>
            <person name="Andersen M.R."/>
        </authorList>
    </citation>
    <scope>NUCLEOTIDE SEQUENCE [LARGE SCALE GENOMIC DNA]</scope>
    <source>
        <strain evidence="1 2">CBS 449.75</strain>
    </source>
</reference>
<evidence type="ECO:0000313" key="2">
    <source>
        <dbReference type="Proteomes" id="UP001610432"/>
    </source>
</evidence>
<comment type="caution">
    <text evidence="1">The sequence shown here is derived from an EMBL/GenBank/DDBJ whole genome shotgun (WGS) entry which is preliminary data.</text>
</comment>
<gene>
    <name evidence="1" type="ORF">BJX67DRAFT_376427</name>
</gene>
<proteinExistence type="predicted"/>
<sequence>MPHAHPSTMRPLSEHAIPEKLGISREKILLPTHLAQKIPAHVNLEISKLRLACGRAYHAMRKLDDLRQHRYAGLCPSTDILGMKRHLRSLSRLRNWKEDHIPDDPTLAPSMKIPREVMYLRCNEQAYEQWGRSYDRRLYGYLVGPFKEYKAATREFAAALKTARNIELIQEVDYHELTMFQQGFRQEMAGWECFIPKLRRPSFKQLVKEIHSAVLDSVEDGELLFYKFYPAADPHKRVYPAPDSCEPVYPDGAACLSHCGHVCCAK</sequence>